<sequence length="37" mass="4294">MSKHIPHGNNRAVTFLQKVVLKLQFLNIVLQCFELTL</sequence>
<name>A0A256F1X8_9HYPH</name>
<dbReference type="AlphaFoldDB" id="A0A256F1X8"/>
<comment type="caution">
    <text evidence="1">The sequence shown here is derived from an EMBL/GenBank/DDBJ whole genome shotgun (WGS) entry which is preliminary data.</text>
</comment>
<gene>
    <name evidence="1" type="ORF">CEV31_4040</name>
</gene>
<accession>A0A256F1X8</accession>
<evidence type="ECO:0000313" key="1">
    <source>
        <dbReference type="EMBL" id="OYR08421.1"/>
    </source>
</evidence>
<evidence type="ECO:0000313" key="2">
    <source>
        <dbReference type="Proteomes" id="UP000215590"/>
    </source>
</evidence>
<dbReference type="EMBL" id="NNRJ01000071">
    <property type="protein sequence ID" value="OYR08421.1"/>
    <property type="molecule type" value="Genomic_DNA"/>
</dbReference>
<dbReference type="Proteomes" id="UP000215590">
    <property type="component" value="Unassembled WGS sequence"/>
</dbReference>
<organism evidence="1 2">
    <name type="scientific">Brucella thiophenivorans</name>
    <dbReference type="NCBI Taxonomy" id="571255"/>
    <lineage>
        <taxon>Bacteria</taxon>
        <taxon>Pseudomonadati</taxon>
        <taxon>Pseudomonadota</taxon>
        <taxon>Alphaproteobacteria</taxon>
        <taxon>Hyphomicrobiales</taxon>
        <taxon>Brucellaceae</taxon>
        <taxon>Brucella/Ochrobactrum group</taxon>
        <taxon>Brucella</taxon>
    </lineage>
</organism>
<keyword evidence="2" id="KW-1185">Reference proteome</keyword>
<reference evidence="1 2" key="1">
    <citation type="submission" date="2017-07" db="EMBL/GenBank/DDBJ databases">
        <title>Phylogenetic study on the rhizospheric bacterium Ochrobactrum sp. A44.</title>
        <authorList>
            <person name="Krzyzanowska D.M."/>
            <person name="Ossowicki A."/>
            <person name="Rajewska M."/>
            <person name="Maciag T."/>
            <person name="Kaczynski Z."/>
            <person name="Czerwicka M."/>
            <person name="Jafra S."/>
        </authorList>
    </citation>
    <scope>NUCLEOTIDE SEQUENCE [LARGE SCALE GENOMIC DNA]</scope>
    <source>
        <strain evidence="1 2">DSM 7216</strain>
    </source>
</reference>
<protein>
    <submittedName>
        <fullName evidence="1">Uncharacterized protein</fullName>
    </submittedName>
</protein>
<proteinExistence type="predicted"/>